<feature type="compositionally biased region" description="Low complexity" evidence="5">
    <location>
        <begin position="571"/>
        <end position="585"/>
    </location>
</feature>
<feature type="compositionally biased region" description="Low complexity" evidence="5">
    <location>
        <begin position="1437"/>
        <end position="1450"/>
    </location>
</feature>
<feature type="compositionally biased region" description="Acidic residues" evidence="5">
    <location>
        <begin position="1248"/>
        <end position="1261"/>
    </location>
</feature>
<feature type="coiled-coil region" evidence="4">
    <location>
        <begin position="1656"/>
        <end position="1683"/>
    </location>
</feature>
<evidence type="ECO:0000256" key="1">
    <source>
        <dbReference type="ARBA" id="ARBA00004123"/>
    </source>
</evidence>
<protein>
    <recommendedName>
        <fullName evidence="6">Nucleoporin Nup159/Nup146 N-terminal domain-containing protein</fullName>
    </recommendedName>
</protein>
<name>A0A5C3L302_COPMA</name>
<feature type="compositionally biased region" description="Polar residues" evidence="5">
    <location>
        <begin position="1038"/>
        <end position="1048"/>
    </location>
</feature>
<feature type="compositionally biased region" description="Basic and acidic residues" evidence="5">
    <location>
        <begin position="1123"/>
        <end position="1132"/>
    </location>
</feature>
<dbReference type="Proteomes" id="UP000307440">
    <property type="component" value="Unassembled WGS sequence"/>
</dbReference>
<feature type="compositionally biased region" description="Low complexity" evidence="5">
    <location>
        <begin position="1562"/>
        <end position="1577"/>
    </location>
</feature>
<feature type="compositionally biased region" description="Polar residues" evidence="5">
    <location>
        <begin position="933"/>
        <end position="945"/>
    </location>
</feature>
<feature type="compositionally biased region" description="Low complexity" evidence="5">
    <location>
        <begin position="961"/>
        <end position="972"/>
    </location>
</feature>
<feature type="compositionally biased region" description="Basic and acidic residues" evidence="5">
    <location>
        <begin position="1167"/>
        <end position="1183"/>
    </location>
</feature>
<feature type="region of interest" description="Disordered" evidence="5">
    <location>
        <begin position="790"/>
        <end position="1097"/>
    </location>
</feature>
<feature type="compositionally biased region" description="Acidic residues" evidence="5">
    <location>
        <begin position="1211"/>
        <end position="1232"/>
    </location>
</feature>
<sequence length="2004" mass="207443">MATTPLVRPTQSQVKIEPTAKNVLSDGFNYPQFRLLNKKARITISKPYDPTPDTNYRLLAIANSRGWFVAARFNGSSYELVASTLNDLRSALKDAKDEEDNDFTPKRVVALQAKPNILTFANRDSILLVGLEQGSVLSFDSATLCTPGEGTLQPLKTVQLQSAPLRQILPNPGTEPNLVDKIAIVGNGTTQIFNAQLEPQGGWSASDSTTNPTTVAWSPKGKHIAIGLQTGDIMTFALTNMPVHHKHIPPTFQGILVSLSWTGPGHTFRTSYTNPQDPSSPGLHIVSLDTKTSTGVYYALNHPFVSGDRTFQSPHVLQLPKWDEDPGTSDHSKSLLVFGDASSVDLEVLAHENHTWYQQSQENPISLPLTKSMDDTMLLSLEADLTDTSVSTPTVQVVLNDGTIQGWYLEHPKPYPLMVSGTATVPGLIQSDASMSNDQSKVSAQPFGNNATTAGSTFGQSSFGTAQAPAAFGSTGFGQQTTSAFGQPSALGNTGSAAPSTSFSGFGSAVQGTPNAFGTSGAFGQGGFQTAQPSVFGGDSSNKTGLAPDMTREASMADDTPGFGGLSLGASNNDSSQSKSTSGVFGSFGSTASSTNSAFGGAPGSFLKPATGFGAFATNPDSPFSKASTASTTPTAFAGTPAFGTATSTNTPSSAFRTTGFGQTASPAFGQSGFGQTTSQSFGKSSFGTGPAFGQSAFGQSTFGQPSLAAPASSAAGGFSAFASKPASLTTAAKSETPQSAFGGTGGGFSSFAGQSSSLTAAANDQGTKSAFGGSSGGGFSAFANQPTSMSSASKVEEPKSSSGGGGFSAFANQPASLSAAPKDDNSKSVFGGTSSSGGFSAFSNPPSTAATTDSAKNTFTAFGSGSTSAFGSMEPPETPKADSPKTAFSAFGSGDASAFGAALSSAQPSTPLKNIPNPFGSSTPSPFGKTLASDTKAPQATTSVFGKPAPAGLTSPPSSPESAPASKSSESPSDESPPRPATTGVFASIPTTPSVFRPATGFGAFGSTPDSSSPFMKKDDKAPPVSAFGAFSGGSPKGQSSFGSQPVSVFGKPTTAPTFGSPSSLGSSAPKSVISPPTPPAPSQSTTKETYNAFNAFSGSPSAFGAAAAGSKTSFAELLKTGGDEAKDPSKSSKSATGVVPGPKSEDKTESDKGTGKPVPTEYDGEESKEHPRRDEIKKVESTESLGSKKSLAEISSAGSSYVDVKLERGEEEEGDDDGPPEDDRSDDYQSDDSFLTESEYNPASDDGSDDAGSEGEQEEPLSPPDSPTETPRKKRSPRERSPTATPGTPTETPKMLVTPSVEESSSESSHSSGSAPPGTPEPAPPVPSKSPSPSPVQPPFGIGLGRPSTRPTRSSPLANVPLSGDDEVEEERASDKDVPANKRPKTPPLLSTIAHTKSSPMPATPVLAPATPPIRPASTPSVPTPSIFGQIPKPTTASSSFFEASSTTKPSIFGTTGVQHTKSEPGTSLFGPTTSGQETPPFNLPKFSLASSAPSTAAATPTGTGSGLAQAPSLKPGFFGQKAPANSTPADPSTSPPATGSVFGQPFKITPNAPPFSLGTPQSAQAAPFSQATAPEKPKSVQQRNPAPPPEMTMEEGMQKECALLIYRIDSELAELRKHARQASAKLTELNKPAGGSWQREDLGDSKKWGLSDVKQFGQLMAKLSEDLDVLEDRRGQITQAVRELNSSLLKAGARREEIARFTRAQNDTEFSKMLKTRNLGPEHSEAQTHLRRTIRTVRDRISKLETHLQASKKKLAQSNSGKVSIKAPTLDVVNRTFRNIELAIAQQAGDVSDLATRVAKLNMNEKPGPAAPMTPVRDSRLPDPIRRQPYNVTPNVAAVTAAALNAERSAQRLKKALLAARKEPLLNVQVTKAAPPPVAFSTPFSTPKKPNTAESLSNVAAIPLNLSGFVFTPPPTTPQNSLSNWELPADDDFSPTQHAAGNRRGATVPKKHGTVTLKRTLGTTPPPADLAFVWGELPTFNHTPVTSLVANFKKTESSSEK</sequence>
<accession>A0A5C3L302</accession>
<feature type="region of interest" description="Disordered" evidence="5">
    <location>
        <begin position="483"/>
        <end position="502"/>
    </location>
</feature>
<feature type="compositionally biased region" description="Low complexity" evidence="5">
    <location>
        <begin position="1402"/>
        <end position="1411"/>
    </location>
</feature>
<dbReference type="STRING" id="230819.A0A5C3L302"/>
<dbReference type="InterPro" id="IPR015943">
    <property type="entry name" value="WD40/YVTN_repeat-like_dom_sf"/>
</dbReference>
<feature type="compositionally biased region" description="Polar residues" evidence="5">
    <location>
        <begin position="845"/>
        <end position="858"/>
    </location>
</feature>
<feature type="compositionally biased region" description="Low complexity" evidence="5">
    <location>
        <begin position="1525"/>
        <end position="1543"/>
    </location>
</feature>
<keyword evidence="3" id="KW-0539">Nucleus</keyword>
<feature type="compositionally biased region" description="Polar residues" evidence="5">
    <location>
        <begin position="650"/>
        <end position="666"/>
    </location>
</feature>
<feature type="compositionally biased region" description="Pro residues" evidence="5">
    <location>
        <begin position="1319"/>
        <end position="1340"/>
    </location>
</feature>
<feature type="compositionally biased region" description="Low complexity" evidence="5">
    <location>
        <begin position="1061"/>
        <end position="1073"/>
    </location>
</feature>
<feature type="region of interest" description="Disordered" evidence="5">
    <location>
        <begin position="641"/>
        <end position="686"/>
    </location>
</feature>
<feature type="compositionally biased region" description="Low complexity" evidence="5">
    <location>
        <begin position="859"/>
        <end position="873"/>
    </location>
</feature>
<dbReference type="EMBL" id="ML210167">
    <property type="protein sequence ID" value="TFK27125.1"/>
    <property type="molecule type" value="Genomic_DNA"/>
</dbReference>
<evidence type="ECO:0000256" key="4">
    <source>
        <dbReference type="SAM" id="Coils"/>
    </source>
</evidence>
<feature type="domain" description="Nucleoporin Nup159/Nup146 N-terminal" evidence="6">
    <location>
        <begin position="52"/>
        <end position="393"/>
    </location>
</feature>
<dbReference type="GO" id="GO:0005634">
    <property type="term" value="C:nucleus"/>
    <property type="evidence" value="ECO:0007669"/>
    <property type="project" value="UniProtKB-SubCell"/>
</dbReference>
<keyword evidence="8" id="KW-1185">Reference proteome</keyword>
<keyword evidence="2" id="KW-0813">Transport</keyword>
<feature type="compositionally biased region" description="Low complexity" evidence="5">
    <location>
        <begin position="1490"/>
        <end position="1511"/>
    </location>
</feature>
<gene>
    <name evidence="7" type="ORF">FA15DRAFT_692647</name>
</gene>
<evidence type="ECO:0000259" key="6">
    <source>
        <dbReference type="Pfam" id="PF16755"/>
    </source>
</evidence>
<evidence type="ECO:0000313" key="8">
    <source>
        <dbReference type="Proteomes" id="UP000307440"/>
    </source>
</evidence>
<organism evidence="7 8">
    <name type="scientific">Coprinopsis marcescibilis</name>
    <name type="common">Agaric fungus</name>
    <name type="synonym">Psathyrella marcescibilis</name>
    <dbReference type="NCBI Taxonomy" id="230819"/>
    <lineage>
        <taxon>Eukaryota</taxon>
        <taxon>Fungi</taxon>
        <taxon>Dikarya</taxon>
        <taxon>Basidiomycota</taxon>
        <taxon>Agaricomycotina</taxon>
        <taxon>Agaricomycetes</taxon>
        <taxon>Agaricomycetidae</taxon>
        <taxon>Agaricales</taxon>
        <taxon>Agaricineae</taxon>
        <taxon>Psathyrellaceae</taxon>
        <taxon>Coprinopsis</taxon>
    </lineage>
</organism>
<comment type="subcellular location">
    <subcellularLocation>
        <location evidence="1">Nucleus</location>
    </subcellularLocation>
</comment>
<keyword evidence="4" id="KW-0175">Coiled coil</keyword>
<evidence type="ECO:0000256" key="2">
    <source>
        <dbReference type="ARBA" id="ARBA00022448"/>
    </source>
</evidence>
<reference evidence="7 8" key="1">
    <citation type="journal article" date="2019" name="Nat. Ecol. Evol.">
        <title>Megaphylogeny resolves global patterns of mushroom evolution.</title>
        <authorList>
            <person name="Varga T."/>
            <person name="Krizsan K."/>
            <person name="Foldi C."/>
            <person name="Dima B."/>
            <person name="Sanchez-Garcia M."/>
            <person name="Sanchez-Ramirez S."/>
            <person name="Szollosi G.J."/>
            <person name="Szarkandi J.G."/>
            <person name="Papp V."/>
            <person name="Albert L."/>
            <person name="Andreopoulos W."/>
            <person name="Angelini C."/>
            <person name="Antonin V."/>
            <person name="Barry K.W."/>
            <person name="Bougher N.L."/>
            <person name="Buchanan P."/>
            <person name="Buyck B."/>
            <person name="Bense V."/>
            <person name="Catcheside P."/>
            <person name="Chovatia M."/>
            <person name="Cooper J."/>
            <person name="Damon W."/>
            <person name="Desjardin D."/>
            <person name="Finy P."/>
            <person name="Geml J."/>
            <person name="Haridas S."/>
            <person name="Hughes K."/>
            <person name="Justo A."/>
            <person name="Karasinski D."/>
            <person name="Kautmanova I."/>
            <person name="Kiss B."/>
            <person name="Kocsube S."/>
            <person name="Kotiranta H."/>
            <person name="LaButti K.M."/>
            <person name="Lechner B.E."/>
            <person name="Liimatainen K."/>
            <person name="Lipzen A."/>
            <person name="Lukacs Z."/>
            <person name="Mihaltcheva S."/>
            <person name="Morgado L.N."/>
            <person name="Niskanen T."/>
            <person name="Noordeloos M.E."/>
            <person name="Ohm R.A."/>
            <person name="Ortiz-Santana B."/>
            <person name="Ovrebo C."/>
            <person name="Racz N."/>
            <person name="Riley R."/>
            <person name="Savchenko A."/>
            <person name="Shiryaev A."/>
            <person name="Soop K."/>
            <person name="Spirin V."/>
            <person name="Szebenyi C."/>
            <person name="Tomsovsky M."/>
            <person name="Tulloss R.E."/>
            <person name="Uehling J."/>
            <person name="Grigoriev I.V."/>
            <person name="Vagvolgyi C."/>
            <person name="Papp T."/>
            <person name="Martin F.M."/>
            <person name="Miettinen O."/>
            <person name="Hibbett D.S."/>
            <person name="Nagy L.G."/>
        </authorList>
    </citation>
    <scope>NUCLEOTIDE SEQUENCE [LARGE SCALE GENOMIC DNA]</scope>
    <source>
        <strain evidence="7 8">CBS 121175</strain>
    </source>
</reference>
<dbReference type="InterPro" id="IPR039462">
    <property type="entry name" value="Nup159/Nup146_N"/>
</dbReference>
<feature type="compositionally biased region" description="Polar residues" evidence="5">
    <location>
        <begin position="1451"/>
        <end position="1482"/>
    </location>
</feature>
<feature type="compositionally biased region" description="Polar residues" evidence="5">
    <location>
        <begin position="674"/>
        <end position="686"/>
    </location>
</feature>
<feature type="region of interest" description="Disordered" evidence="5">
    <location>
        <begin position="1933"/>
        <end position="1965"/>
    </location>
</feature>
<feature type="compositionally biased region" description="Low complexity" evidence="5">
    <location>
        <begin position="1084"/>
        <end position="1097"/>
    </location>
</feature>
<dbReference type="Gene3D" id="2.130.10.10">
    <property type="entry name" value="YVTN repeat-like/Quinoprotein amine dehydrogenase"/>
    <property type="match status" value="1"/>
</dbReference>
<dbReference type="OrthoDB" id="248320at2759"/>
<feature type="compositionally biased region" description="Basic and acidic residues" evidence="5">
    <location>
        <begin position="1373"/>
        <end position="1382"/>
    </location>
</feature>
<evidence type="ECO:0000256" key="5">
    <source>
        <dbReference type="SAM" id="MobiDB-lite"/>
    </source>
</evidence>
<feature type="compositionally biased region" description="Low complexity" evidence="5">
    <location>
        <begin position="1302"/>
        <end position="1318"/>
    </location>
</feature>
<feature type="region of interest" description="Disordered" evidence="5">
    <location>
        <begin position="1121"/>
        <end position="1597"/>
    </location>
</feature>
<feature type="compositionally biased region" description="Low complexity" evidence="5">
    <location>
        <begin position="888"/>
        <end position="907"/>
    </location>
</feature>
<dbReference type="SUPFAM" id="SSF117289">
    <property type="entry name" value="Nucleoporin domain"/>
    <property type="match status" value="1"/>
</dbReference>
<feature type="compositionally biased region" description="Low complexity" evidence="5">
    <location>
        <begin position="828"/>
        <end position="844"/>
    </location>
</feature>
<feature type="compositionally biased region" description="Basic and acidic residues" evidence="5">
    <location>
        <begin position="1145"/>
        <end position="1156"/>
    </location>
</feature>
<evidence type="ECO:0000256" key="3">
    <source>
        <dbReference type="ARBA" id="ARBA00023242"/>
    </source>
</evidence>
<proteinExistence type="predicted"/>
<feature type="compositionally biased region" description="Low complexity" evidence="5">
    <location>
        <begin position="1284"/>
        <end position="1295"/>
    </location>
</feature>
<dbReference type="Pfam" id="PF16755">
    <property type="entry name" value="Beta-prop_NUP159_NUP214"/>
    <property type="match status" value="1"/>
</dbReference>
<evidence type="ECO:0000313" key="7">
    <source>
        <dbReference type="EMBL" id="TFK27125.1"/>
    </source>
</evidence>
<feature type="region of interest" description="Disordered" evidence="5">
    <location>
        <begin position="521"/>
        <end position="585"/>
    </location>
</feature>